<feature type="non-terminal residue" evidence="1">
    <location>
        <position position="1"/>
    </location>
</feature>
<accession>A0A381RG64</accession>
<reference evidence="1" key="1">
    <citation type="submission" date="2018-05" db="EMBL/GenBank/DDBJ databases">
        <authorList>
            <person name="Lanie J.A."/>
            <person name="Ng W.-L."/>
            <person name="Kazmierczak K.M."/>
            <person name="Andrzejewski T.M."/>
            <person name="Davidsen T.M."/>
            <person name="Wayne K.J."/>
            <person name="Tettelin H."/>
            <person name="Glass J.I."/>
            <person name="Rusch D."/>
            <person name="Podicherti R."/>
            <person name="Tsui H.-C.T."/>
            <person name="Winkler M.E."/>
        </authorList>
    </citation>
    <scope>NUCLEOTIDE SEQUENCE</scope>
</reference>
<sequence>VTQGDEVGRSLGGLDTGDSCYFDHVSLWNVARENPSPCLGAHTQLSRSGGGALSLGLISNVDHRRATLFIEMGEVLFSHDLRSVAR</sequence>
<organism evidence="1">
    <name type="scientific">marine metagenome</name>
    <dbReference type="NCBI Taxonomy" id="408172"/>
    <lineage>
        <taxon>unclassified sequences</taxon>
        <taxon>metagenomes</taxon>
        <taxon>ecological metagenomes</taxon>
    </lineage>
</organism>
<name>A0A381RG64_9ZZZZ</name>
<gene>
    <name evidence="1" type="ORF">METZ01_LOCUS42743</name>
</gene>
<dbReference type="EMBL" id="UINC01001848">
    <property type="protein sequence ID" value="SUZ89889.1"/>
    <property type="molecule type" value="Genomic_DNA"/>
</dbReference>
<evidence type="ECO:0000313" key="1">
    <source>
        <dbReference type="EMBL" id="SUZ89889.1"/>
    </source>
</evidence>
<dbReference type="AlphaFoldDB" id="A0A381RG64"/>
<protein>
    <submittedName>
        <fullName evidence="1">Uncharacterized protein</fullName>
    </submittedName>
</protein>
<proteinExistence type="predicted"/>